<keyword evidence="4" id="KW-1185">Reference proteome</keyword>
<feature type="transmembrane region" description="Helical" evidence="1">
    <location>
        <begin position="21"/>
        <end position="43"/>
    </location>
</feature>
<dbReference type="RefSeq" id="WP_338003056.1">
    <property type="nucleotide sequence ID" value="NZ_JAOPKA010000003.1"/>
</dbReference>
<evidence type="ECO:0000313" key="2">
    <source>
        <dbReference type="EMBL" id="MCU4741228.1"/>
    </source>
</evidence>
<protein>
    <submittedName>
        <fullName evidence="2">Uncharacterized protein</fullName>
    </submittedName>
</protein>
<sequence>MDDSRTVQWRRDPTTSRTVRVLWSLGVGTFFAAIVLIVFWRLFDLTGETGGQSIVVAVFAALVVTILALAASGNTERHLERLTTRLSVTNPTGTGLRRATDAALGTIAMLAVIGTLMGIGRLVVEFGLLEGAGPFTGLAALTLPLALVAIALSVFLQSVGTLDLEERRLYLYDPDEAVDLEHIEGVSVYRIGDAAVLSLEYAQPDGKYVPGPRRLVVPPEVAREVKGAVGTRS</sequence>
<keyword evidence="1" id="KW-0472">Membrane</keyword>
<evidence type="ECO:0000256" key="1">
    <source>
        <dbReference type="SAM" id="Phobius"/>
    </source>
</evidence>
<comment type="caution">
    <text evidence="2">The sequence shown here is derived from an EMBL/GenBank/DDBJ whole genome shotgun (WGS) entry which is preliminary data.</text>
</comment>
<reference evidence="2 4" key="1">
    <citation type="submission" date="2022-09" db="EMBL/GenBank/DDBJ databases">
        <title>Enrichment on poylsaccharides allowed isolation of novel metabolic and taxonomic groups of Haloarchaea.</title>
        <authorList>
            <person name="Sorokin D.Y."/>
            <person name="Elcheninov A.G."/>
            <person name="Khizhniak T.V."/>
            <person name="Kolganova T.V."/>
            <person name="Kublanov I.V."/>
        </authorList>
    </citation>
    <scope>NUCLEOTIDE SEQUENCE</scope>
    <source>
        <strain evidence="3 4">AArc-m2/3/4</strain>
        <strain evidence="2">AArc-xg1-1</strain>
    </source>
</reference>
<accession>A0AAP2YY91</accession>
<dbReference type="Proteomes" id="UP001321018">
    <property type="component" value="Unassembled WGS sequence"/>
</dbReference>
<feature type="transmembrane region" description="Helical" evidence="1">
    <location>
        <begin position="135"/>
        <end position="159"/>
    </location>
</feature>
<feature type="transmembrane region" description="Helical" evidence="1">
    <location>
        <begin position="49"/>
        <end position="71"/>
    </location>
</feature>
<organism evidence="2 5">
    <name type="scientific">Natronoglomus mannanivorans</name>
    <dbReference type="NCBI Taxonomy" id="2979990"/>
    <lineage>
        <taxon>Archaea</taxon>
        <taxon>Methanobacteriati</taxon>
        <taxon>Methanobacteriota</taxon>
        <taxon>Stenosarchaea group</taxon>
        <taxon>Halobacteria</taxon>
        <taxon>Halobacteriales</taxon>
        <taxon>Natrialbaceae</taxon>
        <taxon>Natronoglomus</taxon>
    </lineage>
</organism>
<evidence type="ECO:0000313" key="4">
    <source>
        <dbReference type="Proteomes" id="UP001320972"/>
    </source>
</evidence>
<dbReference type="Proteomes" id="UP001320972">
    <property type="component" value="Unassembled WGS sequence"/>
</dbReference>
<evidence type="ECO:0000313" key="5">
    <source>
        <dbReference type="Proteomes" id="UP001321018"/>
    </source>
</evidence>
<evidence type="ECO:0000313" key="3">
    <source>
        <dbReference type="EMBL" id="MCU4972357.1"/>
    </source>
</evidence>
<dbReference type="EMBL" id="JAOPKA010000003">
    <property type="protein sequence ID" value="MCU4741228.1"/>
    <property type="molecule type" value="Genomic_DNA"/>
</dbReference>
<keyword evidence="1" id="KW-0812">Transmembrane</keyword>
<keyword evidence="1" id="KW-1133">Transmembrane helix</keyword>
<dbReference type="AlphaFoldDB" id="A0AAP2YY91"/>
<gene>
    <name evidence="3" type="ORF">OB955_06355</name>
    <name evidence="2" type="ORF">OB960_07420</name>
</gene>
<name>A0AAP2YY91_9EURY</name>
<proteinExistence type="predicted"/>
<feature type="transmembrane region" description="Helical" evidence="1">
    <location>
        <begin position="102"/>
        <end position="123"/>
    </location>
</feature>
<dbReference type="EMBL" id="JAOPKB010000002">
    <property type="protein sequence ID" value="MCU4972357.1"/>
    <property type="molecule type" value="Genomic_DNA"/>
</dbReference>